<protein>
    <submittedName>
        <fullName evidence="1">Uncharacterized protein</fullName>
    </submittedName>
</protein>
<organism evidence="1 2">
    <name type="scientific">Tannerella forsythia</name>
    <name type="common">Bacteroides forsythus</name>
    <dbReference type="NCBI Taxonomy" id="28112"/>
    <lineage>
        <taxon>Bacteria</taxon>
        <taxon>Pseudomonadati</taxon>
        <taxon>Bacteroidota</taxon>
        <taxon>Bacteroidia</taxon>
        <taxon>Bacteroidales</taxon>
        <taxon>Tannerellaceae</taxon>
        <taxon>Tannerella</taxon>
    </lineage>
</organism>
<sequence>MTCIIHFFPSYRTSTQHDDYAYTKSVTKISVKSYFANFHKGFSDYFFYYFLHIIDFQNNKNTLKNIRNQKLF</sequence>
<dbReference type="AlphaFoldDB" id="A0A2A6E9M3"/>
<accession>A0A2A6E9M3</accession>
<name>A0A2A6E9M3_TANFO</name>
<dbReference type="Proteomes" id="UP000219259">
    <property type="component" value="Unassembled WGS sequence"/>
</dbReference>
<gene>
    <name evidence="1" type="ORF">CLI86_05280</name>
</gene>
<evidence type="ECO:0000313" key="1">
    <source>
        <dbReference type="EMBL" id="PDP44084.1"/>
    </source>
</evidence>
<evidence type="ECO:0000313" key="2">
    <source>
        <dbReference type="Proteomes" id="UP000219259"/>
    </source>
</evidence>
<proteinExistence type="predicted"/>
<dbReference type="EMBL" id="NSLJ01000010">
    <property type="protein sequence ID" value="PDP44084.1"/>
    <property type="molecule type" value="Genomic_DNA"/>
</dbReference>
<comment type="caution">
    <text evidence="1">The sequence shown here is derived from an EMBL/GenBank/DDBJ whole genome shotgun (WGS) entry which is preliminary data.</text>
</comment>
<reference evidence="1 2" key="1">
    <citation type="submission" date="2017-09" db="EMBL/GenBank/DDBJ databases">
        <title>Phase variable restriction modification systems are present in the genome sequences of periodontal pathogens Prevotella intermedia, Tannerella forsythia and Porphyromonas gingivalis.</title>
        <authorList>
            <person name="Haigh R.D."/>
            <person name="Crawford L."/>
            <person name="Ralph J."/>
            <person name="Wanford J."/>
            <person name="Vartoukian S.R."/>
            <person name="Hijazib K."/>
            <person name="Wade W."/>
            <person name="Oggioni M.R."/>
        </authorList>
    </citation>
    <scope>NUCLEOTIDE SEQUENCE [LARGE SCALE GENOMIC DNA]</scope>
    <source>
        <strain evidence="1 2">WW11663</strain>
    </source>
</reference>